<dbReference type="Proteomes" id="UP000037594">
    <property type="component" value="Unassembled WGS sequence"/>
</dbReference>
<dbReference type="EMBL" id="LZHX01000017">
    <property type="protein sequence ID" value="OBF26793.1"/>
    <property type="molecule type" value="Genomic_DNA"/>
</dbReference>
<dbReference type="SUPFAM" id="SSF52096">
    <property type="entry name" value="ClpP/crotonase"/>
    <property type="match status" value="1"/>
</dbReference>
<dbReference type="PATRIC" id="fig|451644.5.peg.3976"/>
<evidence type="ECO:0000313" key="3">
    <source>
        <dbReference type="EMBL" id="OBF26793.1"/>
    </source>
</evidence>
<comment type="caution">
    <text evidence="2">The sequence shown here is derived from an EMBL/GenBank/DDBJ whole genome shotgun (WGS) entry which is preliminary data.</text>
</comment>
<dbReference type="Proteomes" id="UP000093779">
    <property type="component" value="Unassembled WGS sequence"/>
</dbReference>
<evidence type="ECO:0000313" key="4">
    <source>
        <dbReference type="Proteomes" id="UP000037594"/>
    </source>
</evidence>
<comment type="similarity">
    <text evidence="1">Belongs to the enoyl-CoA hydratase/isomerase family.</text>
</comment>
<gene>
    <name evidence="3" type="ORF">A5726_04835</name>
    <name evidence="2" type="ORF">ACT17_19260</name>
</gene>
<evidence type="ECO:0000313" key="2">
    <source>
        <dbReference type="EMBL" id="KMV16785.1"/>
    </source>
</evidence>
<proteinExistence type="inferred from homology"/>
<reference evidence="3 5" key="2">
    <citation type="submission" date="2016-06" db="EMBL/GenBank/DDBJ databases">
        <authorList>
            <person name="Kjaerup R.B."/>
            <person name="Dalgaard T.S."/>
            <person name="Juul-Madsen H.R."/>
        </authorList>
    </citation>
    <scope>NUCLEOTIDE SEQUENCE [LARGE SCALE GENOMIC DNA]</scope>
    <source>
        <strain evidence="3 5">ACS1953</strain>
    </source>
</reference>
<organism evidence="2 4">
    <name type="scientific">Mycolicibacterium conceptionense</name>
    <dbReference type="NCBI Taxonomy" id="451644"/>
    <lineage>
        <taxon>Bacteria</taxon>
        <taxon>Bacillati</taxon>
        <taxon>Actinomycetota</taxon>
        <taxon>Actinomycetes</taxon>
        <taxon>Mycobacteriales</taxon>
        <taxon>Mycobacteriaceae</taxon>
        <taxon>Mycolicibacterium</taxon>
    </lineage>
</organism>
<sequence length="258" mass="27275">MSARDVVLTADHGAVRVLTLNRPQARNALGRELIEELYAALDTADSDISVRAIVLTGTDPAFCAGVDLKEAQTLGMEYFEQFRLHNCITKTGELRTPIIGAVNGATFTGGLEMALGCDFLIASERAVFADTHARVGILPGGGMTARLPHVVGAAMARRLSMTGEVVDAARADRLGLVTEVVPHEALLGRALELAAQIAEVPGPTMAGLKEIYTRGTTPLIAPALTAEQDIAGAQSRDFDGLGERYQAVAQRNRGQIDG</sequence>
<evidence type="ECO:0000256" key="1">
    <source>
        <dbReference type="ARBA" id="ARBA00005254"/>
    </source>
</evidence>
<dbReference type="EMBL" id="LFOD01000018">
    <property type="protein sequence ID" value="KMV16785.1"/>
    <property type="molecule type" value="Genomic_DNA"/>
</dbReference>
<dbReference type="InterPro" id="IPR029045">
    <property type="entry name" value="ClpP/crotonase-like_dom_sf"/>
</dbReference>
<dbReference type="RefSeq" id="WP_019343202.1">
    <property type="nucleotide sequence ID" value="NZ_AGSZ01000022.1"/>
</dbReference>
<accession>A0A0J8U8U5</accession>
<dbReference type="GO" id="GO:0003824">
    <property type="term" value="F:catalytic activity"/>
    <property type="evidence" value="ECO:0007669"/>
    <property type="project" value="UniProtKB-ARBA"/>
</dbReference>
<protein>
    <submittedName>
        <fullName evidence="2">Enoyl-CoA hydratase</fullName>
    </submittedName>
</protein>
<dbReference type="InterPro" id="IPR001753">
    <property type="entry name" value="Enoyl-CoA_hydra/iso"/>
</dbReference>
<reference evidence="2 4" key="1">
    <citation type="submission" date="2015-06" db="EMBL/GenBank/DDBJ databases">
        <title>Genome sequence of Mycobacterium conceptionense strain MLE.</title>
        <authorList>
            <person name="Greninger A.L."/>
            <person name="Cunningham G."/>
            <person name="Chiu C.Y."/>
            <person name="Miller S."/>
        </authorList>
    </citation>
    <scope>NUCLEOTIDE SEQUENCE [LARGE SCALE GENOMIC DNA]</scope>
    <source>
        <strain evidence="2 4">MLE</strain>
    </source>
</reference>
<dbReference type="CDD" id="cd06558">
    <property type="entry name" value="crotonase-like"/>
    <property type="match status" value="1"/>
</dbReference>
<dbReference type="AlphaFoldDB" id="A0A0J8U8U5"/>
<dbReference type="Pfam" id="PF00378">
    <property type="entry name" value="ECH_1"/>
    <property type="match status" value="1"/>
</dbReference>
<dbReference type="OrthoDB" id="8452484at2"/>
<dbReference type="PANTHER" id="PTHR43802">
    <property type="entry name" value="ENOYL-COA HYDRATASE"/>
    <property type="match status" value="1"/>
</dbReference>
<dbReference type="Gene3D" id="3.90.226.10">
    <property type="entry name" value="2-enoyl-CoA Hydratase, Chain A, domain 1"/>
    <property type="match status" value="1"/>
</dbReference>
<name>A0A0J8U8U5_9MYCO</name>
<evidence type="ECO:0000313" key="5">
    <source>
        <dbReference type="Proteomes" id="UP000093779"/>
    </source>
</evidence>
<dbReference type="PANTHER" id="PTHR43802:SF1">
    <property type="entry name" value="IP11341P-RELATED"/>
    <property type="match status" value="1"/>
</dbReference>
<dbReference type="NCBIfam" id="NF004840">
    <property type="entry name" value="PRK06190.1"/>
    <property type="match status" value="1"/>
</dbReference>